<feature type="signal peptide" evidence="1">
    <location>
        <begin position="1"/>
        <end position="20"/>
    </location>
</feature>
<dbReference type="AlphaFoldDB" id="A0A1R2APZ8"/>
<reference evidence="2 3" key="1">
    <citation type="submission" date="2016-11" db="EMBL/GenBank/DDBJ databases">
        <title>The macronuclear genome of Stentor coeruleus: a giant cell with tiny introns.</title>
        <authorList>
            <person name="Slabodnick M."/>
            <person name="Ruby J.G."/>
            <person name="Reiff S.B."/>
            <person name="Swart E.C."/>
            <person name="Gosai S."/>
            <person name="Prabakaran S."/>
            <person name="Witkowska E."/>
            <person name="Larue G.E."/>
            <person name="Fisher S."/>
            <person name="Freeman R.M."/>
            <person name="Gunawardena J."/>
            <person name="Chu W."/>
            <person name="Stover N.A."/>
            <person name="Gregory B.D."/>
            <person name="Nowacki M."/>
            <person name="Derisi J."/>
            <person name="Roy S.W."/>
            <person name="Marshall W.F."/>
            <person name="Sood P."/>
        </authorList>
    </citation>
    <scope>NUCLEOTIDE SEQUENCE [LARGE SCALE GENOMIC DNA]</scope>
    <source>
        <strain evidence="2">WM001</strain>
    </source>
</reference>
<evidence type="ECO:0000313" key="3">
    <source>
        <dbReference type="Proteomes" id="UP000187209"/>
    </source>
</evidence>
<evidence type="ECO:0000256" key="1">
    <source>
        <dbReference type="SAM" id="SignalP"/>
    </source>
</evidence>
<keyword evidence="3" id="KW-1185">Reference proteome</keyword>
<accession>A0A1R2APZ8</accession>
<comment type="caution">
    <text evidence="2">The sequence shown here is derived from an EMBL/GenBank/DDBJ whole genome shotgun (WGS) entry which is preliminary data.</text>
</comment>
<feature type="chain" id="PRO_5012661262" evidence="1">
    <location>
        <begin position="21"/>
        <end position="146"/>
    </location>
</feature>
<name>A0A1R2APZ8_9CILI</name>
<organism evidence="2 3">
    <name type="scientific">Stentor coeruleus</name>
    <dbReference type="NCBI Taxonomy" id="5963"/>
    <lineage>
        <taxon>Eukaryota</taxon>
        <taxon>Sar</taxon>
        <taxon>Alveolata</taxon>
        <taxon>Ciliophora</taxon>
        <taxon>Postciliodesmatophora</taxon>
        <taxon>Heterotrichea</taxon>
        <taxon>Heterotrichida</taxon>
        <taxon>Stentoridae</taxon>
        <taxon>Stentor</taxon>
    </lineage>
</organism>
<dbReference type="EMBL" id="MPUH01001681">
    <property type="protein sequence ID" value="OMJ66587.1"/>
    <property type="molecule type" value="Genomic_DNA"/>
</dbReference>
<keyword evidence="1" id="KW-0732">Signal</keyword>
<dbReference type="Proteomes" id="UP000187209">
    <property type="component" value="Unassembled WGS sequence"/>
</dbReference>
<gene>
    <name evidence="2" type="ORF">SteCoe_36523</name>
</gene>
<protein>
    <submittedName>
        <fullName evidence="2">Uncharacterized protein</fullName>
    </submittedName>
</protein>
<evidence type="ECO:0000313" key="2">
    <source>
        <dbReference type="EMBL" id="OMJ66587.1"/>
    </source>
</evidence>
<sequence>MLRFLSLSFVCFLFATPTYAMWSKESCLTTTTIIITTADVVFQKSNPFYVYVIGTGLLWVEKDFWYLFCVSHGPYTLQSVDVEDDKCFDTLMEIDEEIKKILKSGIDACEDEIYDDECVREIFRVKEIVEEKTQRCKRLVSPYQIS</sequence>
<proteinExistence type="predicted"/>